<reference evidence="3" key="1">
    <citation type="submission" date="2007-07" db="EMBL/GenBank/DDBJ databases">
        <title>PCAP assembly of the Caenorhabditis remanei genome.</title>
        <authorList>
            <consortium name="The Caenorhabditis remanei Sequencing Consortium"/>
            <person name="Wilson R.K."/>
        </authorList>
    </citation>
    <scope>NUCLEOTIDE SEQUENCE [LARGE SCALE GENOMIC DNA]</scope>
    <source>
        <strain evidence="3">PB4641</strain>
    </source>
</reference>
<dbReference type="SUPFAM" id="SSF56436">
    <property type="entry name" value="C-type lectin-like"/>
    <property type="match status" value="1"/>
</dbReference>
<dbReference type="EMBL" id="DS268429">
    <property type="protein sequence ID" value="EFO95680.1"/>
    <property type="molecule type" value="Genomic_DNA"/>
</dbReference>
<keyword evidence="4" id="KW-1185">Reference proteome</keyword>
<organism evidence="4">
    <name type="scientific">Caenorhabditis remanei</name>
    <name type="common">Caenorhabditis vulgaris</name>
    <dbReference type="NCBI Taxonomy" id="31234"/>
    <lineage>
        <taxon>Eukaryota</taxon>
        <taxon>Metazoa</taxon>
        <taxon>Ecdysozoa</taxon>
        <taxon>Nematoda</taxon>
        <taxon>Chromadorea</taxon>
        <taxon>Rhabditida</taxon>
        <taxon>Rhabditina</taxon>
        <taxon>Rhabditomorpha</taxon>
        <taxon>Rhabditoidea</taxon>
        <taxon>Rhabditidae</taxon>
        <taxon>Peloderinae</taxon>
        <taxon>Caenorhabditis</taxon>
    </lineage>
</organism>
<dbReference type="PANTHER" id="PTHR23124">
    <property type="entry name" value="C-TYPE LECTIN DOMAIN-CONTAINING PROTEIN-RELATED-RELATED"/>
    <property type="match status" value="1"/>
</dbReference>
<dbReference type="FunCoup" id="E3M8P9">
    <property type="interactions" value="2"/>
</dbReference>
<dbReference type="STRING" id="31234.E3M8P9"/>
<dbReference type="OrthoDB" id="5825749at2759"/>
<feature type="signal peptide" evidence="2">
    <location>
        <begin position="1"/>
        <end position="20"/>
    </location>
</feature>
<name>E3M8P9_CAERE</name>
<feature type="chain" id="PRO_5015089646" evidence="2">
    <location>
        <begin position="21"/>
        <end position="235"/>
    </location>
</feature>
<dbReference type="PANTHER" id="PTHR23124:SF44">
    <property type="entry name" value="C-TYPE LECTIN DOMAIN-CONTAINING PROTEIN"/>
    <property type="match status" value="1"/>
</dbReference>
<dbReference type="Gene3D" id="3.10.100.10">
    <property type="entry name" value="Mannose-Binding Protein A, subunit A"/>
    <property type="match status" value="1"/>
</dbReference>
<dbReference type="SMART" id="SM00034">
    <property type="entry name" value="CLECT"/>
    <property type="match status" value="1"/>
</dbReference>
<evidence type="ECO:0000313" key="3">
    <source>
        <dbReference type="EMBL" id="EFO95680.1"/>
    </source>
</evidence>
<dbReference type="GeneID" id="9805811"/>
<feature type="region of interest" description="Disordered" evidence="1">
    <location>
        <begin position="28"/>
        <end position="53"/>
    </location>
</feature>
<dbReference type="CTD" id="9805811"/>
<dbReference type="KEGG" id="crq:GCK72_003488"/>
<dbReference type="CDD" id="cd00037">
    <property type="entry name" value="CLECT"/>
    <property type="match status" value="1"/>
</dbReference>
<dbReference type="Proteomes" id="UP000008281">
    <property type="component" value="Unassembled WGS sequence"/>
</dbReference>
<dbReference type="PROSITE" id="PS50041">
    <property type="entry name" value="C_TYPE_LECTIN_2"/>
    <property type="match status" value="1"/>
</dbReference>
<dbReference type="RefSeq" id="XP_003107360.2">
    <property type="nucleotide sequence ID" value="XM_003107312.2"/>
</dbReference>
<dbReference type="InterPro" id="IPR016186">
    <property type="entry name" value="C-type_lectin-like/link_sf"/>
</dbReference>
<evidence type="ECO:0000313" key="4">
    <source>
        <dbReference type="Proteomes" id="UP000008281"/>
    </source>
</evidence>
<feature type="compositionally biased region" description="Gly residues" evidence="1">
    <location>
        <begin position="38"/>
        <end position="53"/>
    </location>
</feature>
<protein>
    <submittedName>
        <fullName evidence="3">Uncharacterized protein</fullName>
    </submittedName>
</protein>
<evidence type="ECO:0000256" key="1">
    <source>
        <dbReference type="SAM" id="MobiDB-lite"/>
    </source>
</evidence>
<evidence type="ECO:0000256" key="2">
    <source>
        <dbReference type="SAM" id="SignalP"/>
    </source>
</evidence>
<gene>
    <name evidence="3" type="ORF">CRE_13994</name>
</gene>
<dbReference type="AlphaFoldDB" id="E3M8P9"/>
<dbReference type="OMA" id="TVKNVVW"/>
<dbReference type="eggNOG" id="KOG4297">
    <property type="taxonomic scope" value="Eukaryota"/>
</dbReference>
<proteinExistence type="predicted"/>
<accession>E3M8P9</accession>
<dbReference type="HOGENOM" id="CLU_058687_1_0_1"/>
<keyword evidence="2" id="KW-0732">Signal</keyword>
<dbReference type="InterPro" id="IPR016187">
    <property type="entry name" value="CTDL_fold"/>
</dbReference>
<dbReference type="InterPro" id="IPR001304">
    <property type="entry name" value="C-type_lectin-like"/>
</dbReference>
<sequence>MGQVSLILVISLLFGVVVESIDFGSSSSESCEDDSHGHGGGGGGHGGGHGGGNSGGGGANGGCPAGWRRFNRPNGGWCLKSFGGVLNQAAAEAQCKSYGGTLSGLQNLEEARYATRTALPLLGRASGSLWVGAKRTRACTGQVITASCTGLNSFGWTDGSATGTAGFVWSTKQPDNAHDKKQDCAILLATRQSSLTVKNVVWAANTLDDVGCVTSAADTNPRAVAGYLCGKAASR</sequence>